<sequence length="43" mass="5092">MVLPLRFTISYESNEWILNGFDILLFIKSFAIANIYEVNPSRR</sequence>
<dbReference type="STRING" id="500635.MITSMUL_03158"/>
<name>C9KJF9_9FIRM</name>
<protein>
    <submittedName>
        <fullName evidence="1">Uncharacterized protein</fullName>
    </submittedName>
</protein>
<accession>C9KJF9</accession>
<gene>
    <name evidence="1" type="ORF">MITSMUL_03158</name>
</gene>
<organism evidence="1 2">
    <name type="scientific">Mitsuokella multacida DSM 20544</name>
    <dbReference type="NCBI Taxonomy" id="500635"/>
    <lineage>
        <taxon>Bacteria</taxon>
        <taxon>Bacillati</taxon>
        <taxon>Bacillota</taxon>
        <taxon>Negativicutes</taxon>
        <taxon>Selenomonadales</taxon>
        <taxon>Selenomonadaceae</taxon>
        <taxon>Mitsuokella</taxon>
    </lineage>
</organism>
<evidence type="ECO:0000313" key="1">
    <source>
        <dbReference type="EMBL" id="EEX70025.1"/>
    </source>
</evidence>
<proteinExistence type="predicted"/>
<dbReference type="HOGENOM" id="CLU_3236098_0_0_9"/>
<evidence type="ECO:0000313" key="2">
    <source>
        <dbReference type="Proteomes" id="UP000003671"/>
    </source>
</evidence>
<comment type="caution">
    <text evidence="1">The sequence shown here is derived from an EMBL/GenBank/DDBJ whole genome shotgun (WGS) entry which is preliminary data.</text>
</comment>
<reference evidence="1" key="1">
    <citation type="submission" date="2009-09" db="EMBL/GenBank/DDBJ databases">
        <authorList>
            <person name="Weinstock G."/>
            <person name="Sodergren E."/>
            <person name="Clifton S."/>
            <person name="Fulton L."/>
            <person name="Fulton B."/>
            <person name="Courtney L."/>
            <person name="Fronick C."/>
            <person name="Harrison M."/>
            <person name="Strong C."/>
            <person name="Farmer C."/>
            <person name="Delahaunty K."/>
            <person name="Markovic C."/>
            <person name="Hall O."/>
            <person name="Minx P."/>
            <person name="Tomlinson C."/>
            <person name="Mitreva M."/>
            <person name="Nelson J."/>
            <person name="Hou S."/>
            <person name="Wollam A."/>
            <person name="Pepin K.H."/>
            <person name="Johnson M."/>
            <person name="Bhonagiri V."/>
            <person name="Nash W.E."/>
            <person name="Warren W."/>
            <person name="Chinwalla A."/>
            <person name="Mardis E.R."/>
            <person name="Wilson R.K."/>
        </authorList>
    </citation>
    <scope>NUCLEOTIDE SEQUENCE [LARGE SCALE GENOMIC DNA]</scope>
    <source>
        <strain evidence="1">DSM 20544</strain>
    </source>
</reference>
<dbReference type="Proteomes" id="UP000003671">
    <property type="component" value="Unassembled WGS sequence"/>
</dbReference>
<dbReference type="AlphaFoldDB" id="C9KJF9"/>
<keyword evidence="2" id="KW-1185">Reference proteome</keyword>
<dbReference type="EMBL" id="ABWK02000001">
    <property type="protein sequence ID" value="EEX70025.1"/>
    <property type="molecule type" value="Genomic_DNA"/>
</dbReference>